<dbReference type="AlphaFoldDB" id="A0A816B1H3"/>
<accession>A0A816B1H3</accession>
<dbReference type="GO" id="GO:0005669">
    <property type="term" value="C:transcription factor TFIID complex"/>
    <property type="evidence" value="ECO:0007669"/>
    <property type="project" value="TreeGrafter"/>
</dbReference>
<dbReference type="GO" id="GO:0006367">
    <property type="term" value="P:transcription initiation at RNA polymerase II promoter"/>
    <property type="evidence" value="ECO:0007669"/>
    <property type="project" value="TreeGrafter"/>
</dbReference>
<reference evidence="3" key="1">
    <citation type="submission" date="2021-02" db="EMBL/GenBank/DDBJ databases">
        <authorList>
            <person name="Nowell W R."/>
        </authorList>
    </citation>
    <scope>NUCLEOTIDE SEQUENCE</scope>
</reference>
<protein>
    <submittedName>
        <fullName evidence="3">Uncharacterized protein</fullName>
    </submittedName>
</protein>
<dbReference type="EMBL" id="CAJNOL010005291">
    <property type="protein sequence ID" value="CAF1602848.1"/>
    <property type="molecule type" value="Genomic_DNA"/>
</dbReference>
<evidence type="ECO:0000313" key="2">
    <source>
        <dbReference type="EMBL" id="CAF1352999.1"/>
    </source>
</evidence>
<sequence length="76" mass="8828">MLKITSDNLPSCCYYTLLNGYLEINCLEDFIIRLWSLLTWTCLITFRGHIQPVFDVQFGPFGHYFASCSLDKTARL</sequence>
<dbReference type="PROSITE" id="PS50294">
    <property type="entry name" value="WD_REPEATS_REGION"/>
    <property type="match status" value="1"/>
</dbReference>
<organism evidence="3 4">
    <name type="scientific">Rotaria sordida</name>
    <dbReference type="NCBI Taxonomy" id="392033"/>
    <lineage>
        <taxon>Eukaryota</taxon>
        <taxon>Metazoa</taxon>
        <taxon>Spiralia</taxon>
        <taxon>Gnathifera</taxon>
        <taxon>Rotifera</taxon>
        <taxon>Eurotatoria</taxon>
        <taxon>Bdelloidea</taxon>
        <taxon>Philodinida</taxon>
        <taxon>Philodinidae</taxon>
        <taxon>Rotaria</taxon>
    </lineage>
</organism>
<comment type="caution">
    <text evidence="3">The sequence shown here is derived from an EMBL/GenBank/DDBJ whole genome shotgun (WGS) entry which is preliminary data.</text>
</comment>
<evidence type="ECO:0000256" key="1">
    <source>
        <dbReference type="PROSITE-ProRule" id="PRU00221"/>
    </source>
</evidence>
<name>A0A816B1H3_9BILA</name>
<dbReference type="PANTHER" id="PTHR19879">
    <property type="entry name" value="TRANSCRIPTION INITIATION FACTOR TFIID"/>
    <property type="match status" value="1"/>
</dbReference>
<evidence type="ECO:0000313" key="3">
    <source>
        <dbReference type="EMBL" id="CAF1602848.1"/>
    </source>
</evidence>
<dbReference type="Proteomes" id="UP000663870">
    <property type="component" value="Unassembled WGS sequence"/>
</dbReference>
<keyword evidence="1" id="KW-0853">WD repeat</keyword>
<dbReference type="InterPro" id="IPR036322">
    <property type="entry name" value="WD40_repeat_dom_sf"/>
</dbReference>
<gene>
    <name evidence="3" type="ORF">JXQ802_LOCUS48510</name>
    <name evidence="2" type="ORF">PYM288_LOCUS32493</name>
</gene>
<dbReference type="Proteomes" id="UP000663854">
    <property type="component" value="Unassembled WGS sequence"/>
</dbReference>
<dbReference type="GO" id="GO:0016251">
    <property type="term" value="F:RNA polymerase II general transcription initiation factor activity"/>
    <property type="evidence" value="ECO:0007669"/>
    <property type="project" value="TreeGrafter"/>
</dbReference>
<dbReference type="EMBL" id="CAJNOH010003912">
    <property type="protein sequence ID" value="CAF1352999.1"/>
    <property type="molecule type" value="Genomic_DNA"/>
</dbReference>
<keyword evidence="4" id="KW-1185">Reference proteome</keyword>
<evidence type="ECO:0000313" key="4">
    <source>
        <dbReference type="Proteomes" id="UP000663870"/>
    </source>
</evidence>
<dbReference type="PROSITE" id="PS50082">
    <property type="entry name" value="WD_REPEATS_2"/>
    <property type="match status" value="1"/>
</dbReference>
<proteinExistence type="predicted"/>
<dbReference type="InterPro" id="IPR001680">
    <property type="entry name" value="WD40_rpt"/>
</dbReference>
<dbReference type="InterPro" id="IPR015943">
    <property type="entry name" value="WD40/YVTN_repeat-like_dom_sf"/>
</dbReference>
<dbReference type="Pfam" id="PF00400">
    <property type="entry name" value="WD40"/>
    <property type="match status" value="1"/>
</dbReference>
<dbReference type="PANTHER" id="PTHR19879:SF1">
    <property type="entry name" value="CANNONBALL-RELATED"/>
    <property type="match status" value="1"/>
</dbReference>
<dbReference type="Gene3D" id="2.130.10.10">
    <property type="entry name" value="YVTN repeat-like/Quinoprotein amine dehydrogenase"/>
    <property type="match status" value="1"/>
</dbReference>
<dbReference type="SUPFAM" id="SSF50978">
    <property type="entry name" value="WD40 repeat-like"/>
    <property type="match status" value="1"/>
</dbReference>
<feature type="repeat" description="WD" evidence="1">
    <location>
        <begin position="46"/>
        <end position="76"/>
    </location>
</feature>